<name>Q9MG97_9STRA</name>
<geneLocation type="mitochondrion" evidence="5"/>
<dbReference type="RefSeq" id="NP_038186.1">
    <property type="nucleotide sequence ID" value="NC_002174.1"/>
</dbReference>
<dbReference type="PANTHER" id="PTHR12220:SF13">
    <property type="entry name" value="LARGE RIBOSOMAL SUBUNIT PROTEIN UL16M"/>
    <property type="match status" value="1"/>
</dbReference>
<dbReference type="InterPro" id="IPR000114">
    <property type="entry name" value="Ribosomal_uL16_bact-type"/>
</dbReference>
<evidence type="ECO:0000256" key="4">
    <source>
        <dbReference type="RuleBase" id="RU004413"/>
    </source>
</evidence>
<reference evidence="5" key="1">
    <citation type="journal article" date="2000" name="Nucleic Acids Res.">
        <title>The mitochondrial genome of the stramenopile alga Chrysodidymus synuroideus. Complete sequence, gene content and genome organization.</title>
        <authorList>
            <person name="Chesnick J.M."/>
            <person name="Goff M."/>
            <person name="Graham J."/>
            <person name="Ocampo C."/>
            <person name="Lang B.F."/>
            <person name="Seif E."/>
            <person name="Burger G."/>
        </authorList>
    </citation>
    <scope>NUCLEOTIDE SEQUENCE</scope>
</reference>
<dbReference type="Pfam" id="PF00252">
    <property type="entry name" value="Ribosomal_L16"/>
    <property type="match status" value="1"/>
</dbReference>
<evidence type="ECO:0000256" key="1">
    <source>
        <dbReference type="ARBA" id="ARBA00008931"/>
    </source>
</evidence>
<keyword evidence="3 4" id="KW-0687">Ribonucleoprotein</keyword>
<gene>
    <name evidence="5" type="primary">rpl16</name>
</gene>
<dbReference type="InterPro" id="IPR047873">
    <property type="entry name" value="Ribosomal_uL16"/>
</dbReference>
<evidence type="ECO:0000313" key="5">
    <source>
        <dbReference type="EMBL" id="AAF36952.1"/>
    </source>
</evidence>
<dbReference type="CDD" id="cd01433">
    <property type="entry name" value="Ribosomal_L16_L10e"/>
    <property type="match status" value="1"/>
</dbReference>
<dbReference type="AlphaFoldDB" id="Q9MG97"/>
<sequence>MNLKYKKQQKGKFYNRINSKPINIFNKNKYNLCLRAKDFGKLTINEIKAFKQNLIKKLKKNFVLVRFYFNPITPITKKPIEVRMGKGKGSVNYFVMKIKPGTMLCKIECLNFTIAKKTLMQAKIRLSIKTQIYC</sequence>
<keyword evidence="5" id="KW-0496">Mitochondrion</keyword>
<organism evidence="5">
    <name type="scientific">Synura synuroidea</name>
    <dbReference type="NCBI Taxonomy" id="47573"/>
    <lineage>
        <taxon>Eukaryota</taxon>
        <taxon>Sar</taxon>
        <taxon>Stramenopiles</taxon>
        <taxon>Ochrophyta</taxon>
        <taxon>Synurophyceae</taxon>
        <taxon>Synurales</taxon>
        <taxon>Mallomonadaceae</taxon>
        <taxon>Synura</taxon>
    </lineage>
</organism>
<dbReference type="GO" id="GO:0032543">
    <property type="term" value="P:mitochondrial translation"/>
    <property type="evidence" value="ECO:0007669"/>
    <property type="project" value="TreeGrafter"/>
</dbReference>
<dbReference type="GO" id="GO:0003735">
    <property type="term" value="F:structural constituent of ribosome"/>
    <property type="evidence" value="ECO:0007669"/>
    <property type="project" value="InterPro"/>
</dbReference>
<dbReference type="SUPFAM" id="SSF54686">
    <property type="entry name" value="Ribosomal protein L16p/L10e"/>
    <property type="match status" value="1"/>
</dbReference>
<dbReference type="Gene3D" id="3.90.1170.10">
    <property type="entry name" value="Ribosomal protein L10e/L16"/>
    <property type="match status" value="1"/>
</dbReference>
<comment type="similarity">
    <text evidence="1 4">Belongs to the universal ribosomal protein uL16 family.</text>
</comment>
<keyword evidence="2 4" id="KW-0689">Ribosomal protein</keyword>
<dbReference type="GO" id="GO:0019843">
    <property type="term" value="F:rRNA binding"/>
    <property type="evidence" value="ECO:0007669"/>
    <property type="project" value="InterPro"/>
</dbReference>
<evidence type="ECO:0000256" key="2">
    <source>
        <dbReference type="ARBA" id="ARBA00022980"/>
    </source>
</evidence>
<dbReference type="GO" id="GO:0005762">
    <property type="term" value="C:mitochondrial large ribosomal subunit"/>
    <property type="evidence" value="ECO:0007669"/>
    <property type="project" value="TreeGrafter"/>
</dbReference>
<protein>
    <submittedName>
        <fullName evidence="5">Ribosomal protein L16</fullName>
    </submittedName>
</protein>
<accession>Q9MG97</accession>
<dbReference type="GeneID" id="801035"/>
<dbReference type="InterPro" id="IPR036920">
    <property type="entry name" value="Ribosomal_uL16_sf"/>
</dbReference>
<dbReference type="PRINTS" id="PR00060">
    <property type="entry name" value="RIBOSOMALL16"/>
</dbReference>
<dbReference type="PANTHER" id="PTHR12220">
    <property type="entry name" value="50S/60S RIBOSOMAL PROTEIN L16"/>
    <property type="match status" value="1"/>
</dbReference>
<evidence type="ECO:0000256" key="3">
    <source>
        <dbReference type="ARBA" id="ARBA00023274"/>
    </source>
</evidence>
<dbReference type="EMBL" id="AF222718">
    <property type="protein sequence ID" value="AAF36952.1"/>
    <property type="molecule type" value="Genomic_DNA"/>
</dbReference>
<proteinExistence type="inferred from homology"/>
<dbReference type="InterPro" id="IPR020798">
    <property type="entry name" value="Ribosomal_uL16_CS"/>
</dbReference>
<dbReference type="InterPro" id="IPR016180">
    <property type="entry name" value="Ribosomal_uL16_dom"/>
</dbReference>
<dbReference type="PROSITE" id="PS00701">
    <property type="entry name" value="RIBOSOMAL_L16_2"/>
    <property type="match status" value="1"/>
</dbReference>